<protein>
    <submittedName>
        <fullName evidence="1">Uncharacterized protein</fullName>
    </submittedName>
</protein>
<dbReference type="Gene3D" id="3.40.50.12500">
    <property type="match status" value="1"/>
</dbReference>
<evidence type="ECO:0000313" key="1">
    <source>
        <dbReference type="EMBL" id="CAI4065015.1"/>
    </source>
</evidence>
<sequence length="248" mass="27693">MGARILVVNPNSSNSMTVSLQETIEKTFLGKAYEISYFTGPSTSPPQIDGHETSIQSMEACYPLLVDDEESVYFFQKFDGILIACFSDHPLVTRLKGVAAKKKSRVSVIGLLDSSVQYCNLIGKNFSIITSNKEWISILNNSVKSKFLTRNTIDKNLWKGTVSTDLQVLDLHSPDNFQQIADIICDKNIRNLDSEIVILGCAGFSGLQNKLAKKFEEDGVLFLDTIEIGLEILMTMIKFIKSQKYIET</sequence>
<proteinExistence type="predicted"/>
<organism evidence="1 2">
    <name type="scientific">Saccharomyces kudriavzevii (strain ATCC MYA-4449 / AS 2.2408 / CBS 8840 / NBRC 1802 / NCYC 2889)</name>
    <name type="common">Yeast</name>
    <dbReference type="NCBI Taxonomy" id="226230"/>
    <lineage>
        <taxon>Eukaryota</taxon>
        <taxon>Fungi</taxon>
        <taxon>Dikarya</taxon>
        <taxon>Ascomycota</taxon>
        <taxon>Saccharomycotina</taxon>
        <taxon>Saccharomycetes</taxon>
        <taxon>Saccharomycetales</taxon>
        <taxon>Saccharomycetaceae</taxon>
        <taxon>Saccharomyces</taxon>
    </lineage>
</organism>
<dbReference type="OrthoDB" id="412018at2759"/>
<dbReference type="PANTHER" id="PTHR28047:SF5">
    <property type="entry name" value="PROTEIN DCG1"/>
    <property type="match status" value="1"/>
</dbReference>
<dbReference type="Proteomes" id="UP001162087">
    <property type="component" value="Chromosome 9"/>
</dbReference>
<gene>
    <name evidence="1" type="primary">SKDI09G1940</name>
    <name evidence="1" type="ORF">SKDI_09G1940</name>
</gene>
<name>A0AA35NTY6_SACK1</name>
<dbReference type="PANTHER" id="PTHR28047">
    <property type="entry name" value="PROTEIN DCG1"/>
    <property type="match status" value="1"/>
</dbReference>
<accession>A0AA35NTY6</accession>
<dbReference type="EMBL" id="OX365904">
    <property type="protein sequence ID" value="CAI4065015.1"/>
    <property type="molecule type" value="Genomic_DNA"/>
</dbReference>
<keyword evidence="2" id="KW-1185">Reference proteome</keyword>
<evidence type="ECO:0000313" key="2">
    <source>
        <dbReference type="Proteomes" id="UP001162087"/>
    </source>
</evidence>
<dbReference type="InterPro" id="IPR052186">
    <property type="entry name" value="Hydantoin_racemase-like"/>
</dbReference>
<dbReference type="Pfam" id="PF01177">
    <property type="entry name" value="Asp_Glu_race"/>
    <property type="match status" value="1"/>
</dbReference>
<dbReference type="GO" id="GO:0047661">
    <property type="term" value="F:amino-acid racemase activity"/>
    <property type="evidence" value="ECO:0007669"/>
    <property type="project" value="InterPro"/>
</dbReference>
<dbReference type="InterPro" id="IPR015942">
    <property type="entry name" value="Asp/Glu/hydantoin_racemase"/>
</dbReference>
<dbReference type="InterPro" id="IPR053714">
    <property type="entry name" value="Iso_Racemase_Enz_sf"/>
</dbReference>
<reference evidence="1" key="1">
    <citation type="submission" date="2022-10" db="EMBL/GenBank/DDBJ databases">
        <authorList>
            <person name="Byrne P K."/>
        </authorList>
    </citation>
    <scope>NUCLEOTIDE SEQUENCE</scope>
    <source>
        <strain evidence="1">IFO1802</strain>
    </source>
</reference>